<keyword evidence="4 7" id="KW-0378">Hydrolase</keyword>
<dbReference type="CDD" id="cd07503">
    <property type="entry name" value="HAD_HisB-N"/>
    <property type="match status" value="1"/>
</dbReference>
<evidence type="ECO:0000313" key="8">
    <source>
        <dbReference type="EMBL" id="GMR28561.1"/>
    </source>
</evidence>
<evidence type="ECO:0000256" key="3">
    <source>
        <dbReference type="ARBA" id="ARBA00022723"/>
    </source>
</evidence>
<dbReference type="PANTHER" id="PTHR42891">
    <property type="entry name" value="D-GLYCERO-BETA-D-MANNO-HEPTOSE-1,7-BISPHOSPHATE 7-PHOSPHATASE"/>
    <property type="match status" value="1"/>
</dbReference>
<dbReference type="InterPro" id="IPR006549">
    <property type="entry name" value="HAD-SF_hydro_IIIA"/>
</dbReference>
<keyword evidence="9" id="KW-1185">Reference proteome</keyword>
<dbReference type="InterPro" id="IPR004446">
    <property type="entry name" value="Heptose_bisP_phosphatase"/>
</dbReference>
<comment type="caution">
    <text evidence="8">The sequence shown here is derived from an EMBL/GenBank/DDBJ whole genome shotgun (WGS) entry which is preliminary data.</text>
</comment>
<comment type="subcellular location">
    <subcellularLocation>
        <location evidence="1 7">Cytoplasm</location>
    </subcellularLocation>
</comment>
<dbReference type="PIRSF" id="PIRSF004682">
    <property type="entry name" value="GmhB"/>
    <property type="match status" value="1"/>
</dbReference>
<dbReference type="InterPro" id="IPR023214">
    <property type="entry name" value="HAD_sf"/>
</dbReference>
<dbReference type="EMBL" id="BTRJ01000030">
    <property type="protein sequence ID" value="GMR28561.1"/>
    <property type="molecule type" value="Genomic_DNA"/>
</dbReference>
<name>A0ABQ6QG83_9GAMM</name>
<dbReference type="PANTHER" id="PTHR42891:SF1">
    <property type="entry name" value="D-GLYCERO-BETA-D-MANNO-HEPTOSE-1,7-BISPHOSPHATE 7-PHOSPHATASE"/>
    <property type="match status" value="1"/>
</dbReference>
<dbReference type="InterPro" id="IPR036412">
    <property type="entry name" value="HAD-like_sf"/>
</dbReference>
<dbReference type="SUPFAM" id="SSF56784">
    <property type="entry name" value="HAD-like"/>
    <property type="match status" value="1"/>
</dbReference>
<evidence type="ECO:0000256" key="2">
    <source>
        <dbReference type="ARBA" id="ARBA00022490"/>
    </source>
</evidence>
<dbReference type="NCBIfam" id="TIGR00213">
    <property type="entry name" value="GmhB_yaeD"/>
    <property type="match status" value="1"/>
</dbReference>
<sequence length="197" mass="21179">MTVLPNVPGFVAGPVTRRPGAPVLFLDRDGVINVNHGYVHTPDRTEWVPGILPLLADAVHLGYQVVVVTNQAGIARGFYSVDDFTDYTHWQHEQLQQAGAPLLGTWFCPHHPQAGQGEFKIDCLCRKPEPGMLLKAIEEFSIDPAQAVFVGDKISDMQAGVAAGIGKLFLIAGDIGKGAAPQQAILVPDLAAVQRQL</sequence>
<keyword evidence="2 7" id="KW-0963">Cytoplasm</keyword>
<keyword evidence="5 7" id="KW-0119">Carbohydrate metabolism</keyword>
<evidence type="ECO:0000256" key="7">
    <source>
        <dbReference type="PIRNR" id="PIRNR004682"/>
    </source>
</evidence>
<dbReference type="Proteomes" id="UP001306668">
    <property type="component" value="Unassembled WGS sequence"/>
</dbReference>
<keyword evidence="3" id="KW-0479">Metal-binding</keyword>
<dbReference type="NCBIfam" id="TIGR01656">
    <property type="entry name" value="Histidinol-ppas"/>
    <property type="match status" value="1"/>
</dbReference>
<organism evidence="8 9">
    <name type="scientific">Stenotrophomonas sepilia</name>
    <dbReference type="NCBI Taxonomy" id="2860290"/>
    <lineage>
        <taxon>Bacteria</taxon>
        <taxon>Pseudomonadati</taxon>
        <taxon>Pseudomonadota</taxon>
        <taxon>Gammaproteobacteria</taxon>
        <taxon>Lysobacterales</taxon>
        <taxon>Lysobacteraceae</taxon>
        <taxon>Stenotrophomonas</taxon>
        <taxon>Stenotrophomonas maltophilia group</taxon>
    </lineage>
</organism>
<proteinExistence type="inferred from homology"/>
<dbReference type="RefSeq" id="WP_139726698.1">
    <property type="nucleotide sequence ID" value="NZ_BTRJ01000030.1"/>
</dbReference>
<protein>
    <recommendedName>
        <fullName evidence="6 7">D,D-heptose 1,7-bisphosphate phosphatase</fullName>
        <ecNumber evidence="7">3.1.3.-</ecNumber>
    </recommendedName>
</protein>
<evidence type="ECO:0000313" key="9">
    <source>
        <dbReference type="Proteomes" id="UP001306668"/>
    </source>
</evidence>
<gene>
    <name evidence="8" type="primary">gmhB</name>
    <name evidence="8" type="ORF">STENOSP10_27810</name>
</gene>
<dbReference type="InterPro" id="IPR006543">
    <property type="entry name" value="Histidinol-phos"/>
</dbReference>
<evidence type="ECO:0000256" key="1">
    <source>
        <dbReference type="ARBA" id="ARBA00004496"/>
    </source>
</evidence>
<evidence type="ECO:0000256" key="5">
    <source>
        <dbReference type="ARBA" id="ARBA00023277"/>
    </source>
</evidence>
<dbReference type="EC" id="3.1.3.-" evidence="7"/>
<evidence type="ECO:0000256" key="6">
    <source>
        <dbReference type="ARBA" id="ARBA00031828"/>
    </source>
</evidence>
<dbReference type="Pfam" id="PF13242">
    <property type="entry name" value="Hydrolase_like"/>
    <property type="match status" value="1"/>
</dbReference>
<evidence type="ECO:0000256" key="4">
    <source>
        <dbReference type="ARBA" id="ARBA00022801"/>
    </source>
</evidence>
<dbReference type="NCBIfam" id="TIGR01662">
    <property type="entry name" value="HAD-SF-IIIA"/>
    <property type="match status" value="1"/>
</dbReference>
<comment type="similarity">
    <text evidence="7">Belongs to the gmhB family.</text>
</comment>
<accession>A0ABQ6QG83</accession>
<reference evidence="9" key="1">
    <citation type="submission" date="2023-07" db="EMBL/GenBank/DDBJ databases">
        <title>Genome sequence of Stenotrophomonas sp. Alg010 isolated from Sargassum waste.</title>
        <authorList>
            <person name="Mohapatra"/>
            <person name="B.R."/>
        </authorList>
    </citation>
    <scope>NUCLEOTIDE SEQUENCE [LARGE SCALE GENOMIC DNA]</scope>
    <source>
        <strain evidence="9">Alg010</strain>
    </source>
</reference>
<dbReference type="Gene3D" id="3.40.50.1000">
    <property type="entry name" value="HAD superfamily/HAD-like"/>
    <property type="match status" value="1"/>
</dbReference>